<comment type="caution">
    <text evidence="3">The sequence shown here is derived from an EMBL/GenBank/DDBJ whole genome shotgun (WGS) entry which is preliminary data.</text>
</comment>
<feature type="transmembrane region" description="Helical" evidence="1">
    <location>
        <begin position="60"/>
        <end position="77"/>
    </location>
</feature>
<dbReference type="Proteomes" id="UP001215280">
    <property type="component" value="Unassembled WGS sequence"/>
</dbReference>
<dbReference type="EMBL" id="JARJLG010000161">
    <property type="protein sequence ID" value="KAJ7734500.1"/>
    <property type="molecule type" value="Genomic_DNA"/>
</dbReference>
<feature type="domain" description="DUF6535" evidence="2">
    <location>
        <begin position="49"/>
        <end position="87"/>
    </location>
</feature>
<evidence type="ECO:0000313" key="4">
    <source>
        <dbReference type="Proteomes" id="UP001215280"/>
    </source>
</evidence>
<organism evidence="3 4">
    <name type="scientific">Mycena maculata</name>
    <dbReference type="NCBI Taxonomy" id="230809"/>
    <lineage>
        <taxon>Eukaryota</taxon>
        <taxon>Fungi</taxon>
        <taxon>Dikarya</taxon>
        <taxon>Basidiomycota</taxon>
        <taxon>Agaricomycotina</taxon>
        <taxon>Agaricomycetes</taxon>
        <taxon>Agaricomycetidae</taxon>
        <taxon>Agaricales</taxon>
        <taxon>Marasmiineae</taxon>
        <taxon>Mycenaceae</taxon>
        <taxon>Mycena</taxon>
    </lineage>
</organism>
<sequence>MKLADEYDQEFQQKYNTDLDTTRIFPGLFSAVSSGFIIQIRPELQTALKTPTSIVVAQSLFYISLFTTLLATLLAVLGKQWIMYYQAVDS</sequence>
<keyword evidence="4" id="KW-1185">Reference proteome</keyword>
<proteinExistence type="predicted"/>
<evidence type="ECO:0000256" key="1">
    <source>
        <dbReference type="SAM" id="Phobius"/>
    </source>
</evidence>
<reference evidence="3" key="1">
    <citation type="submission" date="2023-03" db="EMBL/GenBank/DDBJ databases">
        <title>Massive genome expansion in bonnet fungi (Mycena s.s.) driven by repeated elements and novel gene families across ecological guilds.</title>
        <authorList>
            <consortium name="Lawrence Berkeley National Laboratory"/>
            <person name="Harder C.B."/>
            <person name="Miyauchi S."/>
            <person name="Viragh M."/>
            <person name="Kuo A."/>
            <person name="Thoen E."/>
            <person name="Andreopoulos B."/>
            <person name="Lu D."/>
            <person name="Skrede I."/>
            <person name="Drula E."/>
            <person name="Henrissat B."/>
            <person name="Morin E."/>
            <person name="Kohler A."/>
            <person name="Barry K."/>
            <person name="LaButti K."/>
            <person name="Morin E."/>
            <person name="Salamov A."/>
            <person name="Lipzen A."/>
            <person name="Mereny Z."/>
            <person name="Hegedus B."/>
            <person name="Baldrian P."/>
            <person name="Stursova M."/>
            <person name="Weitz H."/>
            <person name="Taylor A."/>
            <person name="Grigoriev I.V."/>
            <person name="Nagy L.G."/>
            <person name="Martin F."/>
            <person name="Kauserud H."/>
        </authorList>
    </citation>
    <scope>NUCLEOTIDE SEQUENCE</scope>
    <source>
        <strain evidence="3">CBHHK188m</strain>
    </source>
</reference>
<gene>
    <name evidence="3" type="ORF">DFH07DRAFT_967618</name>
</gene>
<dbReference type="Pfam" id="PF20153">
    <property type="entry name" value="DUF6535"/>
    <property type="match status" value="2"/>
</dbReference>
<accession>A0AAD7I412</accession>
<keyword evidence="1" id="KW-0472">Membrane</keyword>
<keyword evidence="1" id="KW-0812">Transmembrane</keyword>
<evidence type="ECO:0000313" key="3">
    <source>
        <dbReference type="EMBL" id="KAJ7734500.1"/>
    </source>
</evidence>
<protein>
    <recommendedName>
        <fullName evidence="2">DUF6535 domain-containing protein</fullName>
    </recommendedName>
</protein>
<keyword evidence="1" id="KW-1133">Transmembrane helix</keyword>
<evidence type="ECO:0000259" key="2">
    <source>
        <dbReference type="Pfam" id="PF20153"/>
    </source>
</evidence>
<dbReference type="AlphaFoldDB" id="A0AAD7I412"/>
<feature type="domain" description="DUF6535" evidence="2">
    <location>
        <begin position="2"/>
        <end position="47"/>
    </location>
</feature>
<dbReference type="InterPro" id="IPR045338">
    <property type="entry name" value="DUF6535"/>
</dbReference>
<name>A0AAD7I412_9AGAR</name>
<feature type="transmembrane region" description="Helical" evidence="1">
    <location>
        <begin position="21"/>
        <end position="40"/>
    </location>
</feature>